<evidence type="ECO:0000313" key="6">
    <source>
        <dbReference type="Proteomes" id="UP001062165"/>
    </source>
</evidence>
<name>A0ABY6D4P0_9BACT</name>
<dbReference type="PROSITE" id="PS51257">
    <property type="entry name" value="PROKAR_LIPOPROTEIN"/>
    <property type="match status" value="1"/>
</dbReference>
<dbReference type="InterPro" id="IPR000917">
    <property type="entry name" value="Sulfatase_N"/>
</dbReference>
<organism evidence="5 6">
    <name type="scientific">Reichenbachiella carrageenanivorans</name>
    <dbReference type="NCBI Taxonomy" id="2979869"/>
    <lineage>
        <taxon>Bacteria</taxon>
        <taxon>Pseudomonadati</taxon>
        <taxon>Bacteroidota</taxon>
        <taxon>Cytophagia</taxon>
        <taxon>Cytophagales</taxon>
        <taxon>Reichenbachiellaceae</taxon>
        <taxon>Reichenbachiella</taxon>
    </lineage>
</organism>
<feature type="chain" id="PRO_5045307218" evidence="3">
    <location>
        <begin position="23"/>
        <end position="481"/>
    </location>
</feature>
<dbReference type="Pfam" id="PF00884">
    <property type="entry name" value="Sulfatase"/>
    <property type="match status" value="1"/>
</dbReference>
<comment type="similarity">
    <text evidence="1">Belongs to the sulfatase family.</text>
</comment>
<dbReference type="PANTHER" id="PTHR43751">
    <property type="entry name" value="SULFATASE"/>
    <property type="match status" value="1"/>
</dbReference>
<dbReference type="Gene3D" id="3.30.1120.10">
    <property type="match status" value="1"/>
</dbReference>
<dbReference type="CDD" id="cd16145">
    <property type="entry name" value="ARS_like"/>
    <property type="match status" value="1"/>
</dbReference>
<dbReference type="PROSITE" id="PS00523">
    <property type="entry name" value="SULFATASE_1"/>
    <property type="match status" value="1"/>
</dbReference>
<evidence type="ECO:0000313" key="5">
    <source>
        <dbReference type="EMBL" id="UXX81101.1"/>
    </source>
</evidence>
<dbReference type="RefSeq" id="WP_263052830.1">
    <property type="nucleotide sequence ID" value="NZ_CP106735.1"/>
</dbReference>
<dbReference type="InterPro" id="IPR052701">
    <property type="entry name" value="GAG_Ulvan_Degrading_Sulfatases"/>
</dbReference>
<keyword evidence="6" id="KW-1185">Reference proteome</keyword>
<proteinExistence type="inferred from homology"/>
<dbReference type="InterPro" id="IPR024607">
    <property type="entry name" value="Sulfatase_CS"/>
</dbReference>
<gene>
    <name evidence="5" type="ORF">N7E81_08305</name>
</gene>
<dbReference type="SUPFAM" id="SSF53649">
    <property type="entry name" value="Alkaline phosphatase-like"/>
    <property type="match status" value="1"/>
</dbReference>
<evidence type="ECO:0000256" key="3">
    <source>
        <dbReference type="SAM" id="SignalP"/>
    </source>
</evidence>
<dbReference type="EMBL" id="CP106735">
    <property type="protein sequence ID" value="UXX81101.1"/>
    <property type="molecule type" value="Genomic_DNA"/>
</dbReference>
<feature type="domain" description="Sulfatase N-terminal" evidence="4">
    <location>
        <begin position="31"/>
        <end position="378"/>
    </location>
</feature>
<keyword evidence="2" id="KW-0378">Hydrolase</keyword>
<sequence>MIQKLSMALVLVWMATGCTTPAAEQATERKPNIVYILADDLGYGDLSCYGQQKYETPHIDALAARGMKFTQHYSGSAVCAPSRSSLLTGEHTGHTPIRGNQEIGEEGQVPLPAEAYTIAEMLKEAGYKTGAFGKWGLGFVGTEGDPNKQGFDEFYGYNCQRMAHRYYPAYLWHNQQKVTLEGNDWTNKEVYAPEKIQDATLQFIEDNKDEPFFAYVPLVLPHAELISPKDSIFDTFKGKYVEDKPFELPHNYLSDYGPDIELHKYCSQEAPHAVYATMVTRIDNYVAQIVDKLEAEGIADNTVVIFTSDNGPAIEGGADPDFFNGNGGLRGYKRDLYEGGIRAPFIVVWPGKVKPASMSEHVSTFWDMMPTFADIAGVDLKASTDGLSMLPTILGAGEQAQHNHLYWEFNVRGGRKAVRKGDWKAVAYNMKKNGYDNIELYNIKEDESEQNNVADSHPELVAELKQIMIDEHQDSQLFPFQ</sequence>
<feature type="signal peptide" evidence="3">
    <location>
        <begin position="1"/>
        <end position="22"/>
    </location>
</feature>
<dbReference type="InterPro" id="IPR017850">
    <property type="entry name" value="Alkaline_phosphatase_core_sf"/>
</dbReference>
<dbReference type="Proteomes" id="UP001062165">
    <property type="component" value="Chromosome"/>
</dbReference>
<keyword evidence="3" id="KW-0732">Signal</keyword>
<protein>
    <submittedName>
        <fullName evidence="5">Arylsulfatase</fullName>
    </submittedName>
</protein>
<evidence type="ECO:0000256" key="2">
    <source>
        <dbReference type="ARBA" id="ARBA00022801"/>
    </source>
</evidence>
<dbReference type="Gene3D" id="3.40.720.10">
    <property type="entry name" value="Alkaline Phosphatase, subunit A"/>
    <property type="match status" value="1"/>
</dbReference>
<dbReference type="PANTHER" id="PTHR43751:SF3">
    <property type="entry name" value="SULFATASE N-TERMINAL DOMAIN-CONTAINING PROTEIN"/>
    <property type="match status" value="1"/>
</dbReference>
<reference evidence="5" key="1">
    <citation type="submission" date="2022-10" db="EMBL/GenBank/DDBJ databases">
        <title>Comparative genomics and taxonomic characterization of three novel marine species of genus Reichenbachiella exhibiting antioxidant and polysaccharide degradation activities.</title>
        <authorList>
            <person name="Muhammad N."/>
            <person name="Lee Y.-J."/>
            <person name="Ko J."/>
            <person name="Kim S.-G."/>
        </authorList>
    </citation>
    <scope>NUCLEOTIDE SEQUENCE</scope>
    <source>
        <strain evidence="5">Wsw4-B4</strain>
    </source>
</reference>
<evidence type="ECO:0000256" key="1">
    <source>
        <dbReference type="ARBA" id="ARBA00008779"/>
    </source>
</evidence>
<evidence type="ECO:0000259" key="4">
    <source>
        <dbReference type="Pfam" id="PF00884"/>
    </source>
</evidence>
<accession>A0ABY6D4P0</accession>